<accession>A0ABW8AER2</accession>
<evidence type="ECO:0000313" key="3">
    <source>
        <dbReference type="EMBL" id="MFI7444517.1"/>
    </source>
</evidence>
<dbReference type="CDD" id="cd14814">
    <property type="entry name" value="Peptidase_M15"/>
    <property type="match status" value="1"/>
</dbReference>
<dbReference type="PANTHER" id="PTHR34385">
    <property type="entry name" value="D-ALANYL-D-ALANINE CARBOXYPEPTIDASE"/>
    <property type="match status" value="1"/>
</dbReference>
<keyword evidence="3" id="KW-0121">Carboxypeptidase</keyword>
<keyword evidence="3" id="KW-0378">Hydrolase</keyword>
<feature type="domain" description="D-alanyl-D-alanine carboxypeptidase-like core" evidence="2">
    <location>
        <begin position="252"/>
        <end position="360"/>
    </location>
</feature>
<dbReference type="GO" id="GO:0004180">
    <property type="term" value="F:carboxypeptidase activity"/>
    <property type="evidence" value="ECO:0007669"/>
    <property type="project" value="UniProtKB-KW"/>
</dbReference>
<dbReference type="Proteomes" id="UP001612928">
    <property type="component" value="Unassembled WGS sequence"/>
</dbReference>
<evidence type="ECO:0000256" key="1">
    <source>
        <dbReference type="SAM" id="Coils"/>
    </source>
</evidence>
<dbReference type="InterPro" id="IPR003709">
    <property type="entry name" value="VanY-like_core_dom"/>
</dbReference>
<reference evidence="3 4" key="1">
    <citation type="submission" date="2024-10" db="EMBL/GenBank/DDBJ databases">
        <title>The Natural Products Discovery Center: Release of the First 8490 Sequenced Strains for Exploring Actinobacteria Biosynthetic Diversity.</title>
        <authorList>
            <person name="Kalkreuter E."/>
            <person name="Kautsar S.A."/>
            <person name="Yang D."/>
            <person name="Bader C.D."/>
            <person name="Teijaro C.N."/>
            <person name="Fluegel L."/>
            <person name="Davis C.M."/>
            <person name="Simpson J.R."/>
            <person name="Lauterbach L."/>
            <person name="Steele A.D."/>
            <person name="Gui C."/>
            <person name="Meng S."/>
            <person name="Li G."/>
            <person name="Viehrig K."/>
            <person name="Ye F."/>
            <person name="Su P."/>
            <person name="Kiefer A.F."/>
            <person name="Nichols A."/>
            <person name="Cepeda A.J."/>
            <person name="Yan W."/>
            <person name="Fan B."/>
            <person name="Jiang Y."/>
            <person name="Adhikari A."/>
            <person name="Zheng C.-J."/>
            <person name="Schuster L."/>
            <person name="Cowan T.M."/>
            <person name="Smanski M.J."/>
            <person name="Chevrette M.G."/>
            <person name="De Carvalho L.P.S."/>
            <person name="Shen B."/>
        </authorList>
    </citation>
    <scope>NUCLEOTIDE SEQUENCE [LARGE SCALE GENOMIC DNA]</scope>
    <source>
        <strain evidence="3 4">NPDC049503</strain>
    </source>
</reference>
<keyword evidence="3" id="KW-0645">Protease</keyword>
<dbReference type="InterPro" id="IPR009045">
    <property type="entry name" value="Zn_M74/Hedgehog-like"/>
</dbReference>
<name>A0ABW8AER2_9ACTN</name>
<dbReference type="PANTHER" id="PTHR34385:SF1">
    <property type="entry name" value="PEPTIDOGLYCAN L-ALANYL-D-GLUTAMATE ENDOPEPTIDASE CWLK"/>
    <property type="match status" value="1"/>
</dbReference>
<keyword evidence="4" id="KW-1185">Reference proteome</keyword>
<dbReference type="Gene3D" id="3.30.1380.10">
    <property type="match status" value="1"/>
</dbReference>
<sequence length="366" mass="40359">MPPPRSAGLIAVVMAVTSLVVVPGRAEAGVRQSVRTARVAEVADKDPAKLTELRKQAEKSAQELEEATKALEKRRADIAAAEKELKAKLQTLQQAEQKLAESRQPVARLVELMYQQPVVTNGVMPFLSGDSNADTLRAMANVSQMVSERQASVEQVAVLARESQRMAAEAQEIRAGNLLAEAQLSAEVDMLRKRSDKVVKSLTQALVKMGIKVDKVGRAAFSCNPLRAATAGNYPNGLIPSAMLCPLQQKGHSLRADAAIAFVSLSEAYRRQFGRPICVTDAYRNLAEQQSVYYRRPGFAAVPGRSNHGLGLAVDLCGGVERFRSPEFVWMERNSKKYGWFHPDWAYSSPFEPWHWEYDPKIDTLP</sequence>
<evidence type="ECO:0000313" key="4">
    <source>
        <dbReference type="Proteomes" id="UP001612928"/>
    </source>
</evidence>
<proteinExistence type="predicted"/>
<dbReference type="RefSeq" id="WP_397024764.1">
    <property type="nucleotide sequence ID" value="NZ_JBITMB010000008.1"/>
</dbReference>
<dbReference type="SUPFAM" id="SSF55166">
    <property type="entry name" value="Hedgehog/DD-peptidase"/>
    <property type="match status" value="1"/>
</dbReference>
<organism evidence="3 4">
    <name type="scientific">Nonomuraea indica</name>
    <dbReference type="NCBI Taxonomy" id="1581193"/>
    <lineage>
        <taxon>Bacteria</taxon>
        <taxon>Bacillati</taxon>
        <taxon>Actinomycetota</taxon>
        <taxon>Actinomycetes</taxon>
        <taxon>Streptosporangiales</taxon>
        <taxon>Streptosporangiaceae</taxon>
        <taxon>Nonomuraea</taxon>
    </lineage>
</organism>
<dbReference type="EMBL" id="JBITMB010000008">
    <property type="protein sequence ID" value="MFI7444517.1"/>
    <property type="molecule type" value="Genomic_DNA"/>
</dbReference>
<dbReference type="InterPro" id="IPR052179">
    <property type="entry name" value="DD-CPase-like"/>
</dbReference>
<keyword evidence="1" id="KW-0175">Coiled coil</keyword>
<gene>
    <name evidence="3" type="ORF">ACIBP5_31485</name>
</gene>
<protein>
    <submittedName>
        <fullName evidence="3">D-alanyl-D-alanine carboxypeptidase family protein</fullName>
    </submittedName>
</protein>
<evidence type="ECO:0000259" key="2">
    <source>
        <dbReference type="Pfam" id="PF02557"/>
    </source>
</evidence>
<comment type="caution">
    <text evidence="3">The sequence shown here is derived from an EMBL/GenBank/DDBJ whole genome shotgun (WGS) entry which is preliminary data.</text>
</comment>
<feature type="coiled-coil region" evidence="1">
    <location>
        <begin position="50"/>
        <end position="102"/>
    </location>
</feature>
<dbReference type="Pfam" id="PF02557">
    <property type="entry name" value="VanY"/>
    <property type="match status" value="1"/>
</dbReference>